<accession>A0A840ZFE4</accession>
<dbReference type="Pfam" id="PF00990">
    <property type="entry name" value="GGDEF"/>
    <property type="match status" value="1"/>
</dbReference>
<dbReference type="EMBL" id="JACHOP010000003">
    <property type="protein sequence ID" value="MBB5756459.1"/>
    <property type="molecule type" value="Genomic_DNA"/>
</dbReference>
<evidence type="ECO:0000313" key="2">
    <source>
        <dbReference type="EMBL" id="MBB5756459.1"/>
    </source>
</evidence>
<dbReference type="SUPFAM" id="SSF55785">
    <property type="entry name" value="PYP-like sensor domain (PAS domain)"/>
    <property type="match status" value="1"/>
</dbReference>
<evidence type="ECO:0000313" key="3">
    <source>
        <dbReference type="Proteomes" id="UP000583454"/>
    </source>
</evidence>
<dbReference type="AlphaFoldDB" id="A0A840ZFE4"/>
<dbReference type="Proteomes" id="UP000583454">
    <property type="component" value="Unassembled WGS sequence"/>
</dbReference>
<dbReference type="PROSITE" id="PS50887">
    <property type="entry name" value="GGDEF"/>
    <property type="match status" value="1"/>
</dbReference>
<dbReference type="InterPro" id="IPR052155">
    <property type="entry name" value="Biofilm_reg_signaling"/>
</dbReference>
<keyword evidence="3" id="KW-1185">Reference proteome</keyword>
<dbReference type="InterPro" id="IPR029787">
    <property type="entry name" value="Nucleotide_cyclase"/>
</dbReference>
<dbReference type="PANTHER" id="PTHR44757:SF2">
    <property type="entry name" value="BIOFILM ARCHITECTURE MAINTENANCE PROTEIN MBAA"/>
    <property type="match status" value="1"/>
</dbReference>
<name>A0A840ZFE4_9HYPH</name>
<sequence>MSENFLHANAFGLLAGQNARSGKSATPDMQFNALRRHTSELPDRHAAFASPDVAERGGYEAGPIETAELLRVTLENIIQGIIYYGPDQRVRVHNVRAQEILGLPSHILRSGAHMRDVHGFLKGQGEFADDVDYLGRMVVSGDPSSVPKVFERVRPNGTTIEIRGTQLHDGGVVWTFTDITQRKAAEARIEHMALHDALTGLPNRVLFGLRLDRAVKQATAYPSRNAVLALDLDRFKLVNDSYGHAAGDQLLCIVAERLGAVVPAGGTVARLGGDEFAVILTDLGRDAEVIRVCESIVATLGEPFPLDSAEVEIGVSVGGALLLDDGASADEILRRADMALFEAKAAGRGTYCMYEKTNYCMFENAAHTRGRLTKSADRWPGP</sequence>
<dbReference type="InterPro" id="IPR043128">
    <property type="entry name" value="Rev_trsase/Diguanyl_cyclase"/>
</dbReference>
<dbReference type="InterPro" id="IPR035965">
    <property type="entry name" value="PAS-like_dom_sf"/>
</dbReference>
<evidence type="ECO:0000259" key="1">
    <source>
        <dbReference type="PROSITE" id="PS50887"/>
    </source>
</evidence>
<dbReference type="RefSeq" id="WP_183566262.1">
    <property type="nucleotide sequence ID" value="NZ_JACHOP010000003.1"/>
</dbReference>
<gene>
    <name evidence="2" type="ORF">HNR00_001157</name>
</gene>
<dbReference type="SMART" id="SM00267">
    <property type="entry name" value="GGDEF"/>
    <property type="match status" value="1"/>
</dbReference>
<dbReference type="InterPro" id="IPR000160">
    <property type="entry name" value="GGDEF_dom"/>
</dbReference>
<dbReference type="CDD" id="cd01949">
    <property type="entry name" value="GGDEF"/>
    <property type="match status" value="1"/>
</dbReference>
<comment type="caution">
    <text evidence="2">The sequence shown here is derived from an EMBL/GenBank/DDBJ whole genome shotgun (WGS) entry which is preliminary data.</text>
</comment>
<reference evidence="2 3" key="1">
    <citation type="submission" date="2020-08" db="EMBL/GenBank/DDBJ databases">
        <title>Genomic Encyclopedia of Type Strains, Phase IV (KMG-IV): sequencing the most valuable type-strain genomes for metagenomic binning, comparative biology and taxonomic classification.</title>
        <authorList>
            <person name="Goeker M."/>
        </authorList>
    </citation>
    <scope>NUCLEOTIDE SEQUENCE [LARGE SCALE GENOMIC DNA]</scope>
    <source>
        <strain evidence="2 3">DSM 2163</strain>
    </source>
</reference>
<dbReference type="Gene3D" id="3.30.450.20">
    <property type="entry name" value="PAS domain"/>
    <property type="match status" value="1"/>
</dbReference>
<dbReference type="NCBIfam" id="TIGR00254">
    <property type="entry name" value="GGDEF"/>
    <property type="match status" value="1"/>
</dbReference>
<dbReference type="Pfam" id="PF12860">
    <property type="entry name" value="PAS_7"/>
    <property type="match status" value="1"/>
</dbReference>
<protein>
    <submittedName>
        <fullName evidence="2">Diguanylate cyclase (GGDEF)-like protein</fullName>
    </submittedName>
</protein>
<dbReference type="Gene3D" id="3.30.70.270">
    <property type="match status" value="1"/>
</dbReference>
<dbReference type="PANTHER" id="PTHR44757">
    <property type="entry name" value="DIGUANYLATE CYCLASE DGCP"/>
    <property type="match status" value="1"/>
</dbReference>
<feature type="domain" description="GGDEF" evidence="1">
    <location>
        <begin position="223"/>
        <end position="356"/>
    </location>
</feature>
<proteinExistence type="predicted"/>
<organism evidence="2 3">
    <name type="scientific">Methylorubrum rhodinum</name>
    <dbReference type="NCBI Taxonomy" id="29428"/>
    <lineage>
        <taxon>Bacteria</taxon>
        <taxon>Pseudomonadati</taxon>
        <taxon>Pseudomonadota</taxon>
        <taxon>Alphaproteobacteria</taxon>
        <taxon>Hyphomicrobiales</taxon>
        <taxon>Methylobacteriaceae</taxon>
        <taxon>Methylorubrum</taxon>
    </lineage>
</organism>
<dbReference type="SUPFAM" id="SSF55073">
    <property type="entry name" value="Nucleotide cyclase"/>
    <property type="match status" value="1"/>
</dbReference>